<comment type="catalytic activity">
    <reaction evidence="1 10">
        <text>2 ATP = 3',3'-c-di-AMP + 2 diphosphate</text>
        <dbReference type="Rhea" id="RHEA:35655"/>
        <dbReference type="ChEBI" id="CHEBI:30616"/>
        <dbReference type="ChEBI" id="CHEBI:33019"/>
        <dbReference type="ChEBI" id="CHEBI:71500"/>
        <dbReference type="EC" id="2.7.7.85"/>
    </reaction>
</comment>
<dbReference type="PROSITE" id="PS51794">
    <property type="entry name" value="DAC"/>
    <property type="match status" value="1"/>
</dbReference>
<dbReference type="InterPro" id="IPR045585">
    <property type="entry name" value="CdaA_N"/>
</dbReference>
<feature type="domain" description="DAC" evidence="11">
    <location>
        <begin position="99"/>
        <end position="256"/>
    </location>
</feature>
<evidence type="ECO:0000256" key="6">
    <source>
        <dbReference type="ARBA" id="ARBA00022741"/>
    </source>
</evidence>
<dbReference type="SUPFAM" id="SSF143597">
    <property type="entry name" value="YojJ-like"/>
    <property type="match status" value="1"/>
</dbReference>
<dbReference type="PANTHER" id="PTHR34185:SF1">
    <property type="entry name" value="DIADENYLATE CYCLASE"/>
    <property type="match status" value="1"/>
</dbReference>
<dbReference type="InterPro" id="IPR014046">
    <property type="entry name" value="C-di-AMP_synthase"/>
</dbReference>
<keyword evidence="6 10" id="KW-0547">Nucleotide-binding</keyword>
<reference evidence="12" key="1">
    <citation type="journal article" date="2020" name="mSystems">
        <title>Genome- and Community-Level Interaction Insights into Carbon Utilization and Element Cycling Functions of Hydrothermarchaeota in Hydrothermal Sediment.</title>
        <authorList>
            <person name="Zhou Z."/>
            <person name="Liu Y."/>
            <person name="Xu W."/>
            <person name="Pan J."/>
            <person name="Luo Z.H."/>
            <person name="Li M."/>
        </authorList>
    </citation>
    <scope>NUCLEOTIDE SEQUENCE [LARGE SCALE GENOMIC DNA]</scope>
    <source>
        <strain evidence="12">SpSt-757</strain>
    </source>
</reference>
<organism evidence="12">
    <name type="scientific">candidate division CPR3 bacterium</name>
    <dbReference type="NCBI Taxonomy" id="2268181"/>
    <lineage>
        <taxon>Bacteria</taxon>
        <taxon>Bacteria division CPR3</taxon>
    </lineage>
</organism>
<dbReference type="InterPro" id="IPR036888">
    <property type="entry name" value="DNA_integrity_DisA_N_sf"/>
</dbReference>
<gene>
    <name evidence="10" type="primary">dacA</name>
    <name evidence="12" type="ORF">ENV41_03305</name>
</gene>
<keyword evidence="8 10" id="KW-1133">Transmembrane helix</keyword>
<proteinExistence type="inferred from homology"/>
<dbReference type="PIRSF" id="PIRSF004793">
    <property type="entry name" value="UCP004793"/>
    <property type="match status" value="1"/>
</dbReference>
<sequence length="271" mass="30355">MLDSLQRIILEFFEKTGVFWNSIASFKSPFVILDILIVTLIFYWLYVLIRETRAWRISLGLGIILLVMLFAKLLELRTLNWLFKHFTTALVVAIPVVFQPELRSALEKLGRIRLSEFPQKSKDVEGVIDEIVSAVSILAKNKTGALIVLQQRTGLREYIETGVLLNADLSVPLLLNIFQKNTPLHDGAIIVVDNKIKAAGCLLPLAETKTKQTFGARHQAALGLSRETDALIIVVSEENGEISLAKDGKMTSKLSDFDLKKLLLLELKGEE</sequence>
<evidence type="ECO:0000313" key="12">
    <source>
        <dbReference type="EMBL" id="HFZ09142.1"/>
    </source>
</evidence>
<evidence type="ECO:0000256" key="9">
    <source>
        <dbReference type="ARBA" id="ARBA00023136"/>
    </source>
</evidence>
<dbReference type="Pfam" id="PF02457">
    <property type="entry name" value="DAC"/>
    <property type="match status" value="1"/>
</dbReference>
<name>A0A7V3JAI7_UNCC3</name>
<dbReference type="Pfam" id="PF19293">
    <property type="entry name" value="CdaA_N"/>
    <property type="match status" value="1"/>
</dbReference>
<accession>A0A7V3JAI7</accession>
<dbReference type="FunFam" id="3.40.1700.10:FF:000002">
    <property type="entry name" value="Diadenylate cyclase"/>
    <property type="match status" value="1"/>
</dbReference>
<feature type="transmembrane region" description="Helical" evidence="10">
    <location>
        <begin position="55"/>
        <end position="74"/>
    </location>
</feature>
<evidence type="ECO:0000256" key="10">
    <source>
        <dbReference type="HAMAP-Rule" id="MF_01499"/>
    </source>
</evidence>
<dbReference type="GO" id="GO:0004016">
    <property type="term" value="F:adenylate cyclase activity"/>
    <property type="evidence" value="ECO:0007669"/>
    <property type="project" value="UniProtKB-UniRule"/>
</dbReference>
<keyword evidence="2 10" id="KW-1003">Cell membrane</keyword>
<feature type="transmembrane region" description="Helical" evidence="10">
    <location>
        <begin position="30"/>
        <end position="49"/>
    </location>
</feature>
<comment type="subunit">
    <text evidence="10">Probably a homodimer.</text>
</comment>
<comment type="similarity">
    <text evidence="10">Belongs to the adenylate cyclase family. DacA/CdaA subfamily.</text>
</comment>
<dbReference type="InterPro" id="IPR034701">
    <property type="entry name" value="CdaA"/>
</dbReference>
<dbReference type="GO" id="GO:0106408">
    <property type="term" value="F:diadenylate cyclase activity"/>
    <property type="evidence" value="ECO:0007669"/>
    <property type="project" value="UniProtKB-EC"/>
</dbReference>
<dbReference type="EC" id="2.7.7.85" evidence="10"/>
<dbReference type="GO" id="GO:0006171">
    <property type="term" value="P:cAMP biosynthetic process"/>
    <property type="evidence" value="ECO:0007669"/>
    <property type="project" value="InterPro"/>
</dbReference>
<evidence type="ECO:0000256" key="7">
    <source>
        <dbReference type="ARBA" id="ARBA00022840"/>
    </source>
</evidence>
<comment type="function">
    <text evidence="10">Catalyzes the condensation of 2 ATP molecules into cyclic di-AMP (c-di-AMP), a second messenger used to regulate differing processes in different bacteria.</text>
</comment>
<protein>
    <recommendedName>
        <fullName evidence="10">Diadenylate cyclase</fullName>
        <shortName evidence="10">DAC</shortName>
        <ecNumber evidence="10">2.7.7.85</ecNumber>
    </recommendedName>
    <alternativeName>
        <fullName evidence="10">Cyclic-di-AMP synthase</fullName>
        <shortName evidence="10">c-di-AMP synthase</shortName>
    </alternativeName>
</protein>
<dbReference type="AlphaFoldDB" id="A0A7V3JAI7"/>
<evidence type="ECO:0000256" key="1">
    <source>
        <dbReference type="ARBA" id="ARBA00000877"/>
    </source>
</evidence>
<evidence type="ECO:0000256" key="4">
    <source>
        <dbReference type="ARBA" id="ARBA00022692"/>
    </source>
</evidence>
<evidence type="ECO:0000256" key="2">
    <source>
        <dbReference type="ARBA" id="ARBA00022475"/>
    </source>
</evidence>
<evidence type="ECO:0000256" key="8">
    <source>
        <dbReference type="ARBA" id="ARBA00022989"/>
    </source>
</evidence>
<comment type="caution">
    <text evidence="10">Lacks conserved residue(s) required for the propagation of feature annotation.</text>
</comment>
<keyword evidence="5 10" id="KW-0548">Nucleotidyltransferase</keyword>
<keyword evidence="4 10" id="KW-0812">Transmembrane</keyword>
<keyword evidence="9 10" id="KW-0472">Membrane</keyword>
<dbReference type="InterPro" id="IPR050338">
    <property type="entry name" value="DisA"/>
</dbReference>
<dbReference type="EMBL" id="DTGG01000106">
    <property type="protein sequence ID" value="HFZ09142.1"/>
    <property type="molecule type" value="Genomic_DNA"/>
</dbReference>
<evidence type="ECO:0000259" key="11">
    <source>
        <dbReference type="PROSITE" id="PS51794"/>
    </source>
</evidence>
<dbReference type="HAMAP" id="MF_01499">
    <property type="entry name" value="DacA"/>
    <property type="match status" value="1"/>
</dbReference>
<dbReference type="PANTHER" id="PTHR34185">
    <property type="entry name" value="DIADENYLATE CYCLASE"/>
    <property type="match status" value="1"/>
</dbReference>
<keyword evidence="7 10" id="KW-0067">ATP-binding</keyword>
<keyword evidence="3 10" id="KW-0808">Transferase</keyword>
<dbReference type="NCBIfam" id="TIGR00159">
    <property type="entry name" value="diadenylate cyclase CdaA"/>
    <property type="match status" value="1"/>
</dbReference>
<evidence type="ECO:0000256" key="3">
    <source>
        <dbReference type="ARBA" id="ARBA00022679"/>
    </source>
</evidence>
<dbReference type="Gene3D" id="3.40.1700.10">
    <property type="entry name" value="DNA integrity scanning protein, DisA, N-terminal domain"/>
    <property type="match status" value="1"/>
</dbReference>
<comment type="caution">
    <text evidence="12">The sequence shown here is derived from an EMBL/GenBank/DDBJ whole genome shotgun (WGS) entry which is preliminary data.</text>
</comment>
<evidence type="ECO:0000256" key="5">
    <source>
        <dbReference type="ARBA" id="ARBA00022695"/>
    </source>
</evidence>
<dbReference type="InterPro" id="IPR003390">
    <property type="entry name" value="DNA_integrity_scan_DisA_N"/>
</dbReference>
<dbReference type="GO" id="GO:0005524">
    <property type="term" value="F:ATP binding"/>
    <property type="evidence" value="ECO:0007669"/>
    <property type="project" value="UniProtKB-UniRule"/>
</dbReference>